<dbReference type="Pfam" id="PF02893">
    <property type="entry name" value="GRAM"/>
    <property type="match status" value="1"/>
</dbReference>
<keyword evidence="5" id="KW-0963">Cytoplasm</keyword>
<dbReference type="Ensembl" id="ENSEBUT00000016076.1">
    <property type="protein sequence ID" value="ENSEBUP00000015500.1"/>
    <property type="gene ID" value="ENSEBUG00000009767.1"/>
</dbReference>
<dbReference type="InterPro" id="IPR029021">
    <property type="entry name" value="Prot-tyrosine_phosphatase-like"/>
</dbReference>
<feature type="binding site" evidence="10">
    <location>
        <begin position="344"/>
        <end position="350"/>
    </location>
    <ligand>
        <name>substrate</name>
    </ligand>
</feature>
<evidence type="ECO:0000259" key="12">
    <source>
        <dbReference type="PROSITE" id="PS51339"/>
    </source>
</evidence>
<feature type="signal peptide" evidence="11">
    <location>
        <begin position="1"/>
        <end position="18"/>
    </location>
</feature>
<keyword evidence="8" id="KW-0472">Membrane</keyword>
<dbReference type="SUPFAM" id="SSF52799">
    <property type="entry name" value="(Phosphotyrosine protein) phosphatases II"/>
    <property type="match status" value="1"/>
</dbReference>
<dbReference type="PROSITE" id="PS00383">
    <property type="entry name" value="TYR_PHOSPHATASE_1"/>
    <property type="match status" value="1"/>
</dbReference>
<evidence type="ECO:0000256" key="10">
    <source>
        <dbReference type="PIRSR" id="PIRSR630564-2"/>
    </source>
</evidence>
<dbReference type="FunFam" id="2.30.29.30:FF:000038">
    <property type="entry name" value="Myotubularin 1, isoform CRA_a"/>
    <property type="match status" value="1"/>
</dbReference>
<dbReference type="InterPro" id="IPR003595">
    <property type="entry name" value="Tyr_Pase_cat"/>
</dbReference>
<reference evidence="13" key="2">
    <citation type="submission" date="2025-09" db="UniProtKB">
        <authorList>
            <consortium name="Ensembl"/>
        </authorList>
    </citation>
    <scope>IDENTIFICATION</scope>
</reference>
<dbReference type="OMA" id="FENKETY"/>
<name>A0A8C4QIM8_EPTBU</name>
<dbReference type="InterPro" id="IPR004182">
    <property type="entry name" value="GRAM"/>
</dbReference>
<dbReference type="InterPro" id="IPR010569">
    <property type="entry name" value="Myotubularin-like_Pase_dom"/>
</dbReference>
<dbReference type="Pfam" id="PF06602">
    <property type="entry name" value="Myotub-related"/>
    <property type="match status" value="1"/>
</dbReference>
<proteinExistence type="inferred from homology"/>
<feature type="binding site" evidence="10">
    <location>
        <begin position="257"/>
        <end position="260"/>
    </location>
    <ligand>
        <name>substrate</name>
    </ligand>
</feature>
<dbReference type="SMART" id="SM00404">
    <property type="entry name" value="PTPc_motif"/>
    <property type="match status" value="1"/>
</dbReference>
<sequence length="539" mass="62095">MSLQLCFYVLAVWDVAYLCPFYGNMRGEIAITNYRLLFYSPERENSCILDVPLGVIARVEKVGGSTSRGENSYGIEITCKDMRNLRFAHKQEGHSRRIMFDTIMKFAFPLSNGLQFFAMENKQKFAEDGWKVYDPEAEFKRLVQGIENPPWKLSLLNANYDVCDTYPALLGVPRDCTDDDMRRVASFRSRGRIPILSWLHPGNLASLARCSQPQVGVGGKRNRDDEQYLRLILDANPNQNRCLVIYDARPGVNAIANKAKGGGYETDEGYPFVGFHFLDIQNIHVMRESLRKLKELVYPAMPDSRWLSGLEATHWLEHIKTVLFGAVRIAEKIHVERTSVLVHCSDGWDRTAQLTSLAMLLLDPVYRTLKGFECLIEREWVSAGHKFQQRIGHGDKNYADSERSPIFLQFIDCVWQVTRQFPTAFEFNEHFLIAVLDHLYSCQFGTFLGNCERSRTLERIQEQTPSLWSLVNSRRHEFVSPLFDRRNTRVLFPVPSMRHLQLWLGYYIRWNPGVPGTVRKNSYCGRKDAVLSTCSLECD</sequence>
<evidence type="ECO:0000313" key="13">
    <source>
        <dbReference type="Ensembl" id="ENSEBUP00000015500.1"/>
    </source>
</evidence>
<keyword evidence="7" id="KW-0443">Lipid metabolism</keyword>
<dbReference type="SUPFAM" id="SSF50729">
    <property type="entry name" value="PH domain-like"/>
    <property type="match status" value="1"/>
</dbReference>
<evidence type="ECO:0000256" key="3">
    <source>
        <dbReference type="ARBA" id="ARBA00007471"/>
    </source>
</evidence>
<feature type="domain" description="Myotubularin phosphatase" evidence="12">
    <location>
        <begin position="129"/>
        <end position="507"/>
    </location>
</feature>
<dbReference type="Gene3D" id="2.30.29.30">
    <property type="entry name" value="Pleckstrin-homology domain (PH domain)/Phosphotyrosine-binding domain (PTB)"/>
    <property type="match status" value="1"/>
</dbReference>
<dbReference type="GO" id="GO:0012505">
    <property type="term" value="C:endomembrane system"/>
    <property type="evidence" value="ECO:0007669"/>
    <property type="project" value="UniProtKB-SubCell"/>
</dbReference>
<reference evidence="13" key="1">
    <citation type="submission" date="2025-08" db="UniProtKB">
        <authorList>
            <consortium name="Ensembl"/>
        </authorList>
    </citation>
    <scope>IDENTIFICATION</scope>
</reference>
<evidence type="ECO:0000256" key="2">
    <source>
        <dbReference type="ARBA" id="ARBA00004496"/>
    </source>
</evidence>
<dbReference type="GeneTree" id="ENSGT00940000157029"/>
<evidence type="ECO:0000256" key="7">
    <source>
        <dbReference type="ARBA" id="ARBA00023098"/>
    </source>
</evidence>
<dbReference type="GO" id="GO:0052629">
    <property type="term" value="F:phosphatidylinositol-3,5-bisphosphate 3-phosphatase activity"/>
    <property type="evidence" value="ECO:0007669"/>
    <property type="project" value="UniProtKB-EC"/>
</dbReference>
<dbReference type="InterPro" id="IPR030564">
    <property type="entry name" value="Myotubularin"/>
</dbReference>
<dbReference type="CDD" id="cd13223">
    <property type="entry name" value="PH-GRAM_MTM-like"/>
    <property type="match status" value="1"/>
</dbReference>
<evidence type="ECO:0000256" key="4">
    <source>
        <dbReference type="ARBA" id="ARBA00012903"/>
    </source>
</evidence>
<evidence type="ECO:0000313" key="14">
    <source>
        <dbReference type="Proteomes" id="UP000694388"/>
    </source>
</evidence>
<keyword evidence="6" id="KW-0378">Hydrolase</keyword>
<dbReference type="InterPro" id="IPR016130">
    <property type="entry name" value="Tyr_Pase_AS"/>
</dbReference>
<dbReference type="EC" id="3.1.3.95" evidence="4"/>
<dbReference type="AlphaFoldDB" id="A0A8C4QIM8"/>
<dbReference type="PANTHER" id="PTHR10807">
    <property type="entry name" value="MYOTUBULARIN-RELATED"/>
    <property type="match status" value="1"/>
</dbReference>
<organism evidence="13 14">
    <name type="scientific">Eptatretus burgeri</name>
    <name type="common">Inshore hagfish</name>
    <dbReference type="NCBI Taxonomy" id="7764"/>
    <lineage>
        <taxon>Eukaryota</taxon>
        <taxon>Metazoa</taxon>
        <taxon>Chordata</taxon>
        <taxon>Craniata</taxon>
        <taxon>Vertebrata</taxon>
        <taxon>Cyclostomata</taxon>
        <taxon>Myxini</taxon>
        <taxon>Myxiniformes</taxon>
        <taxon>Myxinidae</taxon>
        <taxon>Eptatretinae</taxon>
        <taxon>Eptatretus</taxon>
    </lineage>
</organism>
<keyword evidence="14" id="KW-1185">Reference proteome</keyword>
<evidence type="ECO:0000256" key="11">
    <source>
        <dbReference type="SAM" id="SignalP"/>
    </source>
</evidence>
<dbReference type="GO" id="GO:0046856">
    <property type="term" value="P:phosphatidylinositol dephosphorylation"/>
    <property type="evidence" value="ECO:0007669"/>
    <property type="project" value="TreeGrafter"/>
</dbReference>
<dbReference type="PANTHER" id="PTHR10807:SF128">
    <property type="entry name" value="PHOSPHATIDYLINOSITOL-3,5-BISPHOSPHATE 3-PHOSPHATASE"/>
    <property type="match status" value="1"/>
</dbReference>
<keyword evidence="11" id="KW-0732">Signal</keyword>
<feature type="binding site" evidence="10">
    <location>
        <begin position="282"/>
        <end position="283"/>
    </location>
    <ligand>
        <name>substrate</name>
    </ligand>
</feature>
<dbReference type="Proteomes" id="UP000694388">
    <property type="component" value="Unplaced"/>
</dbReference>
<dbReference type="PROSITE" id="PS51339">
    <property type="entry name" value="PPASE_MYOTUBULARIN"/>
    <property type="match status" value="1"/>
</dbReference>
<evidence type="ECO:0000256" key="8">
    <source>
        <dbReference type="ARBA" id="ARBA00023136"/>
    </source>
</evidence>
<dbReference type="GO" id="GO:0005737">
    <property type="term" value="C:cytoplasm"/>
    <property type="evidence" value="ECO:0007669"/>
    <property type="project" value="UniProtKB-SubCell"/>
</dbReference>
<feature type="chain" id="PRO_5034147385" description="phosphatidylinositol-3,5-bisphosphate 3-phosphatase" evidence="11">
    <location>
        <begin position="19"/>
        <end position="539"/>
    </location>
</feature>
<comment type="subcellular location">
    <subcellularLocation>
        <location evidence="2">Cytoplasm</location>
    </subcellularLocation>
    <subcellularLocation>
        <location evidence="1">Endomembrane system</location>
        <topology evidence="1">Peripheral membrane protein</topology>
    </subcellularLocation>
</comment>
<dbReference type="GO" id="GO:0004438">
    <property type="term" value="F:phosphatidylinositol-3-phosphate phosphatase activity"/>
    <property type="evidence" value="ECO:0007669"/>
    <property type="project" value="TreeGrafter"/>
</dbReference>
<protein>
    <recommendedName>
        <fullName evidence="4">phosphatidylinositol-3,5-bisphosphate 3-phosphatase</fullName>
        <ecNumber evidence="4">3.1.3.95</ecNumber>
    </recommendedName>
</protein>
<evidence type="ECO:0000256" key="9">
    <source>
        <dbReference type="PIRSR" id="PIRSR630564-1"/>
    </source>
</evidence>
<evidence type="ECO:0000256" key="6">
    <source>
        <dbReference type="ARBA" id="ARBA00022801"/>
    </source>
</evidence>
<accession>A0A8C4QIM8</accession>
<dbReference type="InterPro" id="IPR011993">
    <property type="entry name" value="PH-like_dom_sf"/>
</dbReference>
<feature type="active site" description="Phosphocysteine intermediate" evidence="9">
    <location>
        <position position="344"/>
    </location>
</feature>
<comment type="similarity">
    <text evidence="3">Belongs to the protein-tyrosine phosphatase family. Non-receptor class myotubularin subfamily.</text>
</comment>
<dbReference type="GO" id="GO:0016020">
    <property type="term" value="C:membrane"/>
    <property type="evidence" value="ECO:0007669"/>
    <property type="project" value="TreeGrafter"/>
</dbReference>
<evidence type="ECO:0000256" key="1">
    <source>
        <dbReference type="ARBA" id="ARBA00004184"/>
    </source>
</evidence>
<evidence type="ECO:0000256" key="5">
    <source>
        <dbReference type="ARBA" id="ARBA00022490"/>
    </source>
</evidence>